<keyword evidence="6 16" id="KW-0808">Transferase</keyword>
<comment type="cofactor">
    <cofactor evidence="14">
        <name>Zn(2+)</name>
        <dbReference type="ChEBI" id="CHEBI:29105"/>
    </cofactor>
    <text evidence="14">Binds 1 zinc ion per subunit.</text>
</comment>
<evidence type="ECO:0000256" key="12">
    <source>
        <dbReference type="PIRSR" id="PIRSR000808-1"/>
    </source>
</evidence>
<dbReference type="PROSITE" id="PS00117">
    <property type="entry name" value="GAL_P_UDP_TRANSF_I"/>
    <property type="match status" value="1"/>
</dbReference>
<dbReference type="Gene3D" id="3.30.428.10">
    <property type="entry name" value="HIT-like"/>
    <property type="match status" value="2"/>
</dbReference>
<feature type="binding site" evidence="14">
    <location>
        <position position="185"/>
    </location>
    <ligand>
        <name>Zn(2+)</name>
        <dbReference type="ChEBI" id="CHEBI:29105"/>
    </ligand>
</feature>
<feature type="binding site" evidence="15">
    <location>
        <position position="339"/>
    </location>
    <ligand>
        <name>Fe cation</name>
        <dbReference type="ChEBI" id="CHEBI:24875"/>
    </ligand>
</feature>
<dbReference type="SUPFAM" id="SSF54197">
    <property type="entry name" value="HIT-like"/>
    <property type="match status" value="2"/>
</dbReference>
<feature type="binding site" evidence="15">
    <location>
        <position position="316"/>
    </location>
    <ligand>
        <name>Fe cation</name>
        <dbReference type="ChEBI" id="CHEBI:24875"/>
    </ligand>
</feature>
<evidence type="ECO:0000256" key="5">
    <source>
        <dbReference type="ARBA" id="ARBA00016340"/>
    </source>
</evidence>
<evidence type="ECO:0000256" key="11">
    <source>
        <dbReference type="ARBA" id="ARBA00023277"/>
    </source>
</evidence>
<dbReference type="InterPro" id="IPR005850">
    <property type="entry name" value="GalP_Utransf_C"/>
</dbReference>
<name>A0A316YHN7_9BASI</name>
<evidence type="ECO:0000256" key="7">
    <source>
        <dbReference type="ARBA" id="ARBA00022695"/>
    </source>
</evidence>
<dbReference type="Pfam" id="PF01087">
    <property type="entry name" value="GalP_UDP_transf"/>
    <property type="match status" value="1"/>
</dbReference>
<dbReference type="PANTHER" id="PTHR11943">
    <property type="entry name" value="GALACTOSE-1-PHOSPHATE URIDYLYLTRANSFERASE"/>
    <property type="match status" value="1"/>
</dbReference>
<dbReference type="PIRSF" id="PIRSF000808">
    <property type="entry name" value="GalT"/>
    <property type="match status" value="1"/>
</dbReference>
<feature type="binding site" description="in other chain" evidence="13">
    <location>
        <position position="67"/>
    </location>
    <ligand>
        <name>UDP-alpha-D-glucose</name>
        <dbReference type="ChEBI" id="CHEBI:58885"/>
        <note>ligand shared between dimeric partners</note>
    </ligand>
</feature>
<proteinExistence type="inferred from homology"/>
<dbReference type="InterPro" id="IPR036265">
    <property type="entry name" value="HIT-like_sf"/>
</dbReference>
<feature type="binding site" evidence="14">
    <location>
        <position position="61"/>
    </location>
    <ligand>
        <name>Zn(2+)</name>
        <dbReference type="ChEBI" id="CHEBI:29105"/>
    </ligand>
</feature>
<dbReference type="GeneID" id="37044414"/>
<feature type="binding site" evidence="13">
    <location>
        <begin position="352"/>
        <end position="353"/>
    </location>
    <ligand>
        <name>UDP-alpha-D-glucose</name>
        <dbReference type="ChEBI" id="CHEBI:58885"/>
        <note>ligand shared between dimeric partners</note>
    </ligand>
</feature>
<comment type="cofactor">
    <cofactor evidence="15">
        <name>Fe cation</name>
        <dbReference type="ChEBI" id="CHEBI:24875"/>
    </cofactor>
    <text evidence="15">Binds 1 Fe cation per subunit.</text>
</comment>
<dbReference type="Pfam" id="PF02744">
    <property type="entry name" value="GalP_UDP_tr_C"/>
    <property type="match status" value="1"/>
</dbReference>
<evidence type="ECO:0000256" key="2">
    <source>
        <dbReference type="ARBA" id="ARBA00004947"/>
    </source>
</evidence>
<dbReference type="EC" id="2.7.7.12" evidence="4 16"/>
<protein>
    <recommendedName>
        <fullName evidence="5 16">Galactose-1-phosphate uridylyltransferase</fullName>
        <ecNumber evidence="4 16">2.7.7.12</ecNumber>
    </recommendedName>
</protein>
<feature type="binding site" evidence="14">
    <location>
        <position position="58"/>
    </location>
    <ligand>
        <name>Zn(2+)</name>
        <dbReference type="ChEBI" id="CHEBI:29105"/>
    </ligand>
</feature>
<feature type="binding site" description="in other chain" evidence="13">
    <location>
        <position position="174"/>
    </location>
    <ligand>
        <name>UDP-alpha-D-glucose</name>
        <dbReference type="ChEBI" id="CHEBI:58885"/>
        <note>ligand shared between dimeric partners</note>
    </ligand>
</feature>
<comment type="similarity">
    <text evidence="3 16">Belongs to the galactose-1-phosphate uridylyltransferase type 1 family.</text>
</comment>
<feature type="binding site" evidence="15">
    <location>
        <position position="203"/>
    </location>
    <ligand>
        <name>Fe cation</name>
        <dbReference type="ChEBI" id="CHEBI:24875"/>
    </ligand>
</feature>
<reference evidence="19 20" key="1">
    <citation type="journal article" date="2018" name="Mol. Biol. Evol.">
        <title>Broad Genomic Sampling Reveals a Smut Pathogenic Ancestry of the Fungal Clade Ustilaginomycotina.</title>
        <authorList>
            <person name="Kijpornyongpan T."/>
            <person name="Mondo S.J."/>
            <person name="Barry K."/>
            <person name="Sandor L."/>
            <person name="Lee J."/>
            <person name="Lipzen A."/>
            <person name="Pangilinan J."/>
            <person name="LaButti K."/>
            <person name="Hainaut M."/>
            <person name="Henrissat B."/>
            <person name="Grigoriev I.V."/>
            <person name="Spatafora J.W."/>
            <person name="Aime M.C."/>
        </authorList>
    </citation>
    <scope>NUCLEOTIDE SEQUENCE [LARGE SCALE GENOMIC DNA]</scope>
    <source>
        <strain evidence="19 20">MCA 4198</strain>
    </source>
</reference>
<keyword evidence="9 14" id="KW-0862">Zinc</keyword>
<evidence type="ECO:0000256" key="3">
    <source>
        <dbReference type="ARBA" id="ARBA00010951"/>
    </source>
</evidence>
<keyword evidence="10 16" id="KW-0299">Galactose metabolism</keyword>
<dbReference type="InParanoid" id="A0A316YHN7"/>
<dbReference type="InterPro" id="IPR001937">
    <property type="entry name" value="GalP_UDPtransf1"/>
</dbReference>
<dbReference type="Proteomes" id="UP000245768">
    <property type="component" value="Unassembled WGS sequence"/>
</dbReference>
<feature type="binding site" evidence="13">
    <location>
        <begin position="34"/>
        <end position="37"/>
    </location>
    <ligand>
        <name>UDP-alpha-D-glucose</name>
        <dbReference type="ChEBI" id="CHEBI:58885"/>
        <note>ligand shared between dimeric partners</note>
    </ligand>
</feature>
<dbReference type="EMBL" id="KZ819638">
    <property type="protein sequence ID" value="PWN88671.1"/>
    <property type="molecule type" value="Genomic_DNA"/>
</dbReference>
<feature type="binding site" evidence="15">
    <location>
        <position position="337"/>
    </location>
    <ligand>
        <name>Fe cation</name>
        <dbReference type="ChEBI" id="CHEBI:24875"/>
    </ligand>
</feature>
<dbReference type="AlphaFoldDB" id="A0A316YHN7"/>
<evidence type="ECO:0000256" key="15">
    <source>
        <dbReference type="PIRSR" id="PIRSR000808-4"/>
    </source>
</evidence>
<comment type="catalytic activity">
    <reaction evidence="1 16">
        <text>alpha-D-galactose 1-phosphate + UDP-alpha-D-glucose = alpha-D-glucose 1-phosphate + UDP-alpha-D-galactose</text>
        <dbReference type="Rhea" id="RHEA:13989"/>
        <dbReference type="ChEBI" id="CHEBI:58336"/>
        <dbReference type="ChEBI" id="CHEBI:58601"/>
        <dbReference type="ChEBI" id="CHEBI:58885"/>
        <dbReference type="ChEBI" id="CHEBI:66914"/>
        <dbReference type="EC" id="2.7.7.12"/>
    </reaction>
</comment>
<dbReference type="FunCoup" id="A0A316YHN7">
    <property type="interactions" value="178"/>
</dbReference>
<evidence type="ECO:0000256" key="4">
    <source>
        <dbReference type="ARBA" id="ARBA00012384"/>
    </source>
</evidence>
<evidence type="ECO:0000256" key="10">
    <source>
        <dbReference type="ARBA" id="ARBA00023144"/>
    </source>
</evidence>
<dbReference type="GO" id="GO:0008108">
    <property type="term" value="F:UDP-glucose:hexose-1-phosphate uridylyltransferase activity"/>
    <property type="evidence" value="ECO:0007669"/>
    <property type="project" value="UniProtKB-EC"/>
</dbReference>
<evidence type="ECO:0000259" key="18">
    <source>
        <dbReference type="Pfam" id="PF02744"/>
    </source>
</evidence>
<feature type="binding site" description="in other chain" evidence="13">
    <location>
        <begin position="84"/>
        <end position="85"/>
    </location>
    <ligand>
        <name>UDP-alpha-D-glucose</name>
        <dbReference type="ChEBI" id="CHEBI:58885"/>
        <note>ligand shared between dimeric partners</note>
    </ligand>
</feature>
<evidence type="ECO:0000313" key="20">
    <source>
        <dbReference type="Proteomes" id="UP000245768"/>
    </source>
</evidence>
<dbReference type="GO" id="GO:0008270">
    <property type="term" value="F:zinc ion binding"/>
    <property type="evidence" value="ECO:0007669"/>
    <property type="project" value="InterPro"/>
</dbReference>
<keyword evidence="11 16" id="KW-0119">Carbohydrate metabolism</keyword>
<dbReference type="InterPro" id="IPR005849">
    <property type="entry name" value="GalP_Utransf_N"/>
</dbReference>
<evidence type="ECO:0000256" key="13">
    <source>
        <dbReference type="PIRSR" id="PIRSR000808-2"/>
    </source>
</evidence>
<evidence type="ECO:0000256" key="16">
    <source>
        <dbReference type="RuleBase" id="RU000506"/>
    </source>
</evidence>
<feature type="binding site" description="in other chain" evidence="13">
    <location>
        <position position="364"/>
    </location>
    <ligand>
        <name>UDP-alpha-D-glucose</name>
        <dbReference type="ChEBI" id="CHEBI:58885"/>
        <note>ligand shared between dimeric partners</note>
    </ligand>
</feature>
<keyword evidence="8 14" id="KW-0479">Metal-binding</keyword>
<feature type="active site" description="Tele-UMP-histidine intermediate" evidence="12">
    <location>
        <position position="187"/>
    </location>
</feature>
<keyword evidence="15" id="KW-0408">Iron</keyword>
<evidence type="ECO:0000256" key="6">
    <source>
        <dbReference type="ARBA" id="ARBA00022679"/>
    </source>
</evidence>
<feature type="binding site" evidence="13">
    <location>
        <begin position="357"/>
        <end position="358"/>
    </location>
    <ligand>
        <name>UDP-alpha-D-glucose</name>
        <dbReference type="ChEBI" id="CHEBI:58885"/>
        <note>ligand shared between dimeric partners</note>
    </ligand>
</feature>
<keyword evidence="20" id="KW-1185">Reference proteome</keyword>
<evidence type="ECO:0000259" key="17">
    <source>
        <dbReference type="Pfam" id="PF01087"/>
    </source>
</evidence>
<dbReference type="InterPro" id="IPR019779">
    <property type="entry name" value="GalP_UDPtransf1_His-AS"/>
</dbReference>
<dbReference type="GO" id="GO:0005737">
    <property type="term" value="C:cytoplasm"/>
    <property type="evidence" value="ECO:0007669"/>
    <property type="project" value="TreeGrafter"/>
</dbReference>
<dbReference type="NCBIfam" id="TIGR00209">
    <property type="entry name" value="galT_1"/>
    <property type="match status" value="1"/>
</dbReference>
<dbReference type="RefSeq" id="XP_025375869.1">
    <property type="nucleotide sequence ID" value="XM_025522498.1"/>
</dbReference>
<accession>A0A316YHN7</accession>
<evidence type="ECO:0000256" key="8">
    <source>
        <dbReference type="ARBA" id="ARBA00022723"/>
    </source>
</evidence>
<sequence length="390" mass="44200">MVEESQGAPFDPTEHPHRRWNPLTRSFVLCSPHRTKRPWQGAQETPSKERLPAYDEKCYLCPGNARAGGQLKNEDYESTFAFENDFAALRPDKVQDIAEGQDGNAHPLLRSFPARGRCYVLCFHPSHNLTIAQLTTAPYTAKEHILPIIQAWTRLYQSIPADNPFVRYVQIFENKGSAMGCSNPHPHGQIWSLDYIPEEPQKELESMKAYANDELNMGCAKDDRGRPSLLLTYAQLELSLADRPRVFEVNDDFVAVVPYWAVWPFEVLVLPHKRQIASLAEMSQEEKLSLAEMLGAVACRLDNIFECSFPYSMGIHQRPVATSQGGQDELGDYAQFHIHYYPPLLRSATVRKFLVGFEMMGEPQRDLTAEQAAARIRSCPTTHYLAVESS</sequence>
<dbReference type="CDD" id="cd00608">
    <property type="entry name" value="GalT"/>
    <property type="match status" value="1"/>
</dbReference>
<dbReference type="UniPathway" id="UPA00214"/>
<organism evidence="19 20">
    <name type="scientific">Acaromyces ingoldii</name>
    <dbReference type="NCBI Taxonomy" id="215250"/>
    <lineage>
        <taxon>Eukaryota</taxon>
        <taxon>Fungi</taxon>
        <taxon>Dikarya</taxon>
        <taxon>Basidiomycota</taxon>
        <taxon>Ustilaginomycotina</taxon>
        <taxon>Exobasidiomycetes</taxon>
        <taxon>Exobasidiales</taxon>
        <taxon>Cryptobasidiaceae</taxon>
        <taxon>Acaromyces</taxon>
    </lineage>
</organism>
<dbReference type="GO" id="GO:0033499">
    <property type="term" value="P:galactose catabolic process via UDP-galactose, Leloir pathway"/>
    <property type="evidence" value="ECO:0007669"/>
    <property type="project" value="TreeGrafter"/>
</dbReference>
<feature type="binding site" evidence="14">
    <location>
        <position position="127"/>
    </location>
    <ligand>
        <name>Zn(2+)</name>
        <dbReference type="ChEBI" id="CHEBI:29105"/>
    </ligand>
</feature>
<evidence type="ECO:0000256" key="14">
    <source>
        <dbReference type="PIRSR" id="PIRSR000808-3"/>
    </source>
</evidence>
<comment type="pathway">
    <text evidence="2 16">Carbohydrate metabolism; galactose metabolism.</text>
</comment>
<keyword evidence="7 16" id="KW-0548">Nucleotidyltransferase</keyword>
<feature type="binding site" description="in other chain" evidence="13">
    <location>
        <begin position="180"/>
        <end position="182"/>
    </location>
    <ligand>
        <name>UDP-alpha-D-glucose</name>
        <dbReference type="ChEBI" id="CHEBI:58885"/>
        <note>ligand shared between dimeric partners</note>
    </ligand>
</feature>
<dbReference type="STRING" id="215250.A0A316YHN7"/>
<evidence type="ECO:0000256" key="9">
    <source>
        <dbReference type="ARBA" id="ARBA00022833"/>
    </source>
</evidence>
<dbReference type="PANTHER" id="PTHR11943:SF1">
    <property type="entry name" value="GALACTOSE-1-PHOSPHATE URIDYLYLTRANSFERASE"/>
    <property type="match status" value="1"/>
</dbReference>
<feature type="domain" description="Galactose-1-phosphate uridyl transferase C-terminal" evidence="18">
    <location>
        <begin position="226"/>
        <end position="385"/>
    </location>
</feature>
<dbReference type="OrthoDB" id="418412at2759"/>
<evidence type="ECO:0000313" key="19">
    <source>
        <dbReference type="EMBL" id="PWN88671.1"/>
    </source>
</evidence>
<evidence type="ECO:0000256" key="1">
    <source>
        <dbReference type="ARBA" id="ARBA00001107"/>
    </source>
</evidence>
<feature type="binding site" description="in other chain" evidence="13">
    <location>
        <position position="189"/>
    </location>
    <ligand>
        <name>UDP-alpha-D-glucose</name>
        <dbReference type="ChEBI" id="CHEBI:58885"/>
        <note>ligand shared between dimeric partners</note>
    </ligand>
</feature>
<gene>
    <name evidence="19" type="ORF">FA10DRAFT_268836</name>
</gene>
<feature type="domain" description="Galactose-1-phosphate uridyl transferase N-terminal" evidence="17">
    <location>
        <begin position="10"/>
        <end position="197"/>
    </location>
</feature>